<dbReference type="InterPro" id="IPR036312">
    <property type="entry name" value="Bifun_inhib/LTP/seed_sf"/>
</dbReference>
<keyword evidence="4" id="KW-1185">Reference proteome</keyword>
<reference evidence="3" key="2">
    <citation type="submission" date="2018-05" db="EMBL/GenBank/DDBJ databases">
        <title>OpunRS2 (Oryza punctata Reference Sequence Version 2).</title>
        <authorList>
            <person name="Zhang J."/>
            <person name="Kudrna D."/>
            <person name="Lee S."/>
            <person name="Talag J."/>
            <person name="Welchert J."/>
            <person name="Wing R.A."/>
        </authorList>
    </citation>
    <scope>NUCLEOTIDE SEQUENCE [LARGE SCALE GENOMIC DNA]</scope>
</reference>
<feature type="domain" description="Hydrophobic seed protein" evidence="2">
    <location>
        <begin position="37"/>
        <end position="94"/>
    </location>
</feature>
<organism evidence="3">
    <name type="scientific">Oryza punctata</name>
    <name type="common">Red rice</name>
    <dbReference type="NCBI Taxonomy" id="4537"/>
    <lineage>
        <taxon>Eukaryota</taxon>
        <taxon>Viridiplantae</taxon>
        <taxon>Streptophyta</taxon>
        <taxon>Embryophyta</taxon>
        <taxon>Tracheophyta</taxon>
        <taxon>Spermatophyta</taxon>
        <taxon>Magnoliopsida</taxon>
        <taxon>Liliopsida</taxon>
        <taxon>Poales</taxon>
        <taxon>Poaceae</taxon>
        <taxon>BOP clade</taxon>
        <taxon>Oryzoideae</taxon>
        <taxon>Oryzeae</taxon>
        <taxon>Oryzinae</taxon>
        <taxon>Oryza</taxon>
    </lineage>
</organism>
<evidence type="ECO:0000256" key="1">
    <source>
        <dbReference type="SAM" id="MobiDB-lite"/>
    </source>
</evidence>
<evidence type="ECO:0000313" key="3">
    <source>
        <dbReference type="EnsemblPlants" id="OPUNC12G10400.1"/>
    </source>
</evidence>
<dbReference type="HOGENOM" id="CLU_1206477_0_0_1"/>
<dbReference type="STRING" id="4537.A0A0E0MMA4"/>
<dbReference type="Proteomes" id="UP000026962">
    <property type="component" value="Chromosome 12"/>
</dbReference>
<name>A0A0E0MMA4_ORYPU</name>
<dbReference type="Gramene" id="OPUNC12G10400.1">
    <property type="protein sequence ID" value="OPUNC12G10400.1"/>
    <property type="gene ID" value="OPUNC12G10400"/>
</dbReference>
<feature type="compositionally biased region" description="Polar residues" evidence="1">
    <location>
        <begin position="221"/>
        <end position="230"/>
    </location>
</feature>
<dbReference type="EnsemblPlants" id="OPUNC12G10400.1">
    <property type="protein sequence ID" value="OPUNC12G10400.1"/>
    <property type="gene ID" value="OPUNC12G10400"/>
</dbReference>
<accession>A0A0E0MMA4</accession>
<evidence type="ECO:0000259" key="2">
    <source>
        <dbReference type="Pfam" id="PF14547"/>
    </source>
</evidence>
<protein>
    <recommendedName>
        <fullName evidence="2">Hydrophobic seed protein domain-containing protein</fullName>
    </recommendedName>
</protein>
<feature type="region of interest" description="Disordered" evidence="1">
    <location>
        <begin position="180"/>
        <end position="230"/>
    </location>
</feature>
<dbReference type="InterPro" id="IPR027923">
    <property type="entry name" value="Hydrophob_seed_dom"/>
</dbReference>
<reference evidence="3" key="1">
    <citation type="submission" date="2015-04" db="UniProtKB">
        <authorList>
            <consortium name="EnsemblPlants"/>
        </authorList>
    </citation>
    <scope>IDENTIFICATION</scope>
</reference>
<proteinExistence type="predicted"/>
<sequence>MTVEPTPAPVVAPSQPPIVAPAQPPIVAPTPSASNQCPRENVIALNLCTRLDLSTLLNNPTKAMQDCCPPLNSLSSTLATGCLCEVVKINLRVTADVLFLKTVLREFRRTGARELVGPWAAVEEVGKVGGAGVGGAVGGSGWAHAWPCAAVEEVGRAVSWQVAASTSAAASLQAVDAMEDGGDLSVDGQSSTRKRRSSGGGSVGSSDPRGGAVTAYESRQKTSSVAAAAP</sequence>
<dbReference type="AlphaFoldDB" id="A0A0E0MMA4"/>
<dbReference type="SUPFAM" id="SSF47699">
    <property type="entry name" value="Bifunctional inhibitor/lipid-transfer protein/seed storage 2S albumin"/>
    <property type="match status" value="1"/>
</dbReference>
<evidence type="ECO:0000313" key="4">
    <source>
        <dbReference type="Proteomes" id="UP000026962"/>
    </source>
</evidence>
<dbReference type="Pfam" id="PF14547">
    <property type="entry name" value="Hydrophob_seed"/>
    <property type="match status" value="1"/>
</dbReference>